<feature type="transmembrane region" description="Helical" evidence="8">
    <location>
        <begin position="507"/>
        <end position="527"/>
    </location>
</feature>
<proteinExistence type="predicted"/>
<sequence>MDLIYHPTTKAIFKSHQSIVYIVITTTDPKYKCVDGVFNDEVFKTIDLFLNRIWHEYEMFVVVVGFPYVCPEYFVVYDDKRPSEYELYDRTITALSVKSPELVKRLNKRWFKLTKGYPLRANIFDRFPTSINECEDMHYYLTIDEKYTNGKCGMDAFVMHDILRHYQFNTSFPEISYDGGYGYVFNKTATGSLRQLLQNEFDISFNSRFMVQYLDEDKIDFLHYVSFDSICAVLKTPETLSIWYYTYLFIRPSTWAVFLTLLALCSVTNKVFDRIRKLMGKKTDSSNIIDLVSIGVFGCYYNKRIKASILGAVCLLVSIVLYALFQLLRDNSVNNLAYLKQGHVNYVYATLVRHHRIKTLRELHKTDIKIHTSTSFYNLIGSDFTPEQIVVNANKTTGDVLTGNMATLQRKLDVILEIVRYYSDEDGWPLMYLVPECYCNNFLSYITKKGFPFTNEIQAYIMILLESGLPDAYYRFTQYALQLPITKNFYKPRSLPRPFTPSDLLEFRIAFCLLCVGYLVSTFVLVVERWWAKRSERGLIKFSL</sequence>
<dbReference type="EMBL" id="JBEUOH010000019">
    <property type="protein sequence ID" value="KAL0869924.1"/>
    <property type="molecule type" value="Genomic_DNA"/>
</dbReference>
<name>A0ABR3HHN5_LOXSC</name>
<accession>A0ABR3HHN5</accession>
<keyword evidence="10" id="KW-1185">Reference proteome</keyword>
<organism evidence="9 10">
    <name type="scientific">Loxostege sticticalis</name>
    <name type="common">Beet webworm moth</name>
    <dbReference type="NCBI Taxonomy" id="481309"/>
    <lineage>
        <taxon>Eukaryota</taxon>
        <taxon>Metazoa</taxon>
        <taxon>Ecdysozoa</taxon>
        <taxon>Arthropoda</taxon>
        <taxon>Hexapoda</taxon>
        <taxon>Insecta</taxon>
        <taxon>Pterygota</taxon>
        <taxon>Neoptera</taxon>
        <taxon>Endopterygota</taxon>
        <taxon>Lepidoptera</taxon>
        <taxon>Glossata</taxon>
        <taxon>Ditrysia</taxon>
        <taxon>Pyraloidea</taxon>
        <taxon>Crambidae</taxon>
        <taxon>Pyraustinae</taxon>
        <taxon>Loxostege</taxon>
    </lineage>
</organism>
<evidence type="ECO:0000256" key="4">
    <source>
        <dbReference type="ARBA" id="ARBA00022989"/>
    </source>
</evidence>
<dbReference type="InterPro" id="IPR052192">
    <property type="entry name" value="Insect_Ionotropic_Sensory_Rcpt"/>
</dbReference>
<dbReference type="Proteomes" id="UP001549920">
    <property type="component" value="Unassembled WGS sequence"/>
</dbReference>
<reference evidence="9 10" key="1">
    <citation type="submission" date="2024-06" db="EMBL/GenBank/DDBJ databases">
        <title>A chromosome-level genome assembly of beet webworm, Loxostege sticticalis.</title>
        <authorList>
            <person name="Zhang Y."/>
        </authorList>
    </citation>
    <scope>NUCLEOTIDE SEQUENCE [LARGE SCALE GENOMIC DNA]</scope>
    <source>
        <strain evidence="9">AQ026</strain>
        <tissue evidence="9">Whole body</tissue>
    </source>
</reference>
<evidence type="ECO:0000256" key="3">
    <source>
        <dbReference type="ARBA" id="ARBA00022692"/>
    </source>
</evidence>
<keyword evidence="7" id="KW-0325">Glycoprotein</keyword>
<keyword evidence="4 8" id="KW-1133">Transmembrane helix</keyword>
<keyword evidence="5 8" id="KW-0472">Membrane</keyword>
<evidence type="ECO:0000256" key="6">
    <source>
        <dbReference type="ARBA" id="ARBA00023170"/>
    </source>
</evidence>
<protein>
    <recommendedName>
        <fullName evidence="11">Ionotropic receptor</fullName>
    </recommendedName>
</protein>
<evidence type="ECO:0000256" key="8">
    <source>
        <dbReference type="SAM" id="Phobius"/>
    </source>
</evidence>
<keyword evidence="6" id="KW-0675">Receptor</keyword>
<gene>
    <name evidence="9" type="ORF">ABMA27_006120</name>
</gene>
<dbReference type="SUPFAM" id="SSF53850">
    <property type="entry name" value="Periplasmic binding protein-like II"/>
    <property type="match status" value="1"/>
</dbReference>
<comment type="caution">
    <text evidence="9">The sequence shown here is derived from an EMBL/GenBank/DDBJ whole genome shotgun (WGS) entry which is preliminary data.</text>
</comment>
<keyword evidence="2" id="KW-1003">Cell membrane</keyword>
<evidence type="ECO:0000256" key="7">
    <source>
        <dbReference type="ARBA" id="ARBA00023180"/>
    </source>
</evidence>
<dbReference type="PANTHER" id="PTHR42643">
    <property type="entry name" value="IONOTROPIC RECEPTOR 20A-RELATED"/>
    <property type="match status" value="1"/>
</dbReference>
<feature type="transmembrane region" description="Helical" evidence="8">
    <location>
        <begin position="307"/>
        <end position="325"/>
    </location>
</feature>
<evidence type="ECO:0000256" key="5">
    <source>
        <dbReference type="ARBA" id="ARBA00023136"/>
    </source>
</evidence>
<evidence type="ECO:0008006" key="11">
    <source>
        <dbReference type="Google" id="ProtNLM"/>
    </source>
</evidence>
<feature type="transmembrane region" description="Helical" evidence="8">
    <location>
        <begin position="255"/>
        <end position="272"/>
    </location>
</feature>
<evidence type="ECO:0000313" key="10">
    <source>
        <dbReference type="Proteomes" id="UP001549920"/>
    </source>
</evidence>
<dbReference type="PANTHER" id="PTHR42643:SF38">
    <property type="entry name" value="IONOTROPIC RECEPTOR 100A"/>
    <property type="match status" value="1"/>
</dbReference>
<keyword evidence="3 8" id="KW-0812">Transmembrane</keyword>
<evidence type="ECO:0000256" key="2">
    <source>
        <dbReference type="ARBA" id="ARBA00022475"/>
    </source>
</evidence>
<comment type="subcellular location">
    <subcellularLocation>
        <location evidence="1">Cell membrane</location>
        <topology evidence="1">Multi-pass membrane protein</topology>
    </subcellularLocation>
</comment>
<evidence type="ECO:0000313" key="9">
    <source>
        <dbReference type="EMBL" id="KAL0869924.1"/>
    </source>
</evidence>
<evidence type="ECO:0000256" key="1">
    <source>
        <dbReference type="ARBA" id="ARBA00004651"/>
    </source>
</evidence>